<evidence type="ECO:0000313" key="2">
    <source>
        <dbReference type="EMBL" id="EGI66797.1"/>
    </source>
</evidence>
<protein>
    <submittedName>
        <fullName evidence="2">Uncharacterized protein</fullName>
    </submittedName>
</protein>
<feature type="compositionally biased region" description="Basic residues" evidence="1">
    <location>
        <begin position="116"/>
        <end position="126"/>
    </location>
</feature>
<sequence length="203" mass="22624">MKDTPRRVDVYHIAIQYDQRDTPMQAFAELLVVIIRAAIVVVINQSLTLPDSRIAIHAEYLACVNKIRSTSLGPRFPMSPIAVFSLTSTDLPLTEITFTQLNPTSSRDDAVAPRGSRQRALQRRPSIHSTRNEINPTNSTLDPRSTQDFPHVGWARVGEKASKGEIIPLSITLNTPLAHKMCYRSKSTVIVPTNLRSNQIVIT</sequence>
<keyword evidence="3" id="KW-1185">Reference proteome</keyword>
<evidence type="ECO:0000256" key="1">
    <source>
        <dbReference type="SAM" id="MobiDB-lite"/>
    </source>
</evidence>
<dbReference type="Proteomes" id="UP000007755">
    <property type="component" value="Unassembled WGS sequence"/>
</dbReference>
<dbReference type="AlphaFoldDB" id="F4WG30"/>
<proteinExistence type="predicted"/>
<reference evidence="2" key="1">
    <citation type="submission" date="2011-02" db="EMBL/GenBank/DDBJ databases">
        <title>The genome of the leaf-cutting ant Acromyrmex echinatior suggests key adaptations to social evolution and fungus farming.</title>
        <authorList>
            <person name="Nygaard S."/>
            <person name="Zhang G."/>
        </authorList>
    </citation>
    <scope>NUCLEOTIDE SEQUENCE</scope>
</reference>
<accession>F4WG30</accession>
<gene>
    <name evidence="2" type="ORF">G5I_04602</name>
</gene>
<evidence type="ECO:0000313" key="3">
    <source>
        <dbReference type="Proteomes" id="UP000007755"/>
    </source>
</evidence>
<feature type="region of interest" description="Disordered" evidence="1">
    <location>
        <begin position="104"/>
        <end position="148"/>
    </location>
</feature>
<dbReference type="EMBL" id="GL888128">
    <property type="protein sequence ID" value="EGI66797.1"/>
    <property type="molecule type" value="Genomic_DNA"/>
</dbReference>
<name>F4WG30_ACREC</name>
<organism evidence="3">
    <name type="scientific">Acromyrmex echinatior</name>
    <name type="common">Panamanian leafcutter ant</name>
    <name type="synonym">Acromyrmex octospinosus echinatior</name>
    <dbReference type="NCBI Taxonomy" id="103372"/>
    <lineage>
        <taxon>Eukaryota</taxon>
        <taxon>Metazoa</taxon>
        <taxon>Ecdysozoa</taxon>
        <taxon>Arthropoda</taxon>
        <taxon>Hexapoda</taxon>
        <taxon>Insecta</taxon>
        <taxon>Pterygota</taxon>
        <taxon>Neoptera</taxon>
        <taxon>Endopterygota</taxon>
        <taxon>Hymenoptera</taxon>
        <taxon>Apocrita</taxon>
        <taxon>Aculeata</taxon>
        <taxon>Formicoidea</taxon>
        <taxon>Formicidae</taxon>
        <taxon>Myrmicinae</taxon>
        <taxon>Acromyrmex</taxon>
    </lineage>
</organism>
<dbReference type="InParanoid" id="F4WG30"/>
<feature type="compositionally biased region" description="Polar residues" evidence="1">
    <location>
        <begin position="127"/>
        <end position="148"/>
    </location>
</feature>